<protein>
    <submittedName>
        <fullName evidence="1">Uncharacterized protein</fullName>
    </submittedName>
</protein>
<sequence>MTSPKKSPNKANSKRTIGKVQKEDENAKPEAEIAEDKRKDDGDATPSNKEEPTSEPASKKRKTSSAKTESAQEPKAIIEFLLSDDAFNLLDQLQTVDADGFQYPRDRHRVATRAINDLFAEENSLTSPQEVLDFGHDKVYVLFVWNWVRADDGFRLGSLHRSKTLHKDKTTSQIIGLAEVCQSTFDVDSTLSSLRDQTSHDPEAERALIVKSFKGYGPKTVDIFFRRVQVEWEEVYPFADEATLKAARGVGLDVDDAEGLRRLVDEVAGEKDDKEKRLAFARVVDVLVYLGLENKTGEVEAYVGQMFKQAT</sequence>
<dbReference type="EMBL" id="JASBWS010000147">
    <property type="protein sequence ID" value="KAJ9093829.1"/>
    <property type="molecule type" value="Genomic_DNA"/>
</dbReference>
<name>A0ACC2V3R1_9TREE</name>
<organism evidence="1 2">
    <name type="scientific">Naganishia adeliensis</name>
    <dbReference type="NCBI Taxonomy" id="92952"/>
    <lineage>
        <taxon>Eukaryota</taxon>
        <taxon>Fungi</taxon>
        <taxon>Dikarya</taxon>
        <taxon>Basidiomycota</taxon>
        <taxon>Agaricomycotina</taxon>
        <taxon>Tremellomycetes</taxon>
        <taxon>Filobasidiales</taxon>
        <taxon>Filobasidiaceae</taxon>
        <taxon>Naganishia</taxon>
    </lineage>
</organism>
<gene>
    <name evidence="1" type="ORF">QFC20_007042</name>
</gene>
<reference evidence="1" key="1">
    <citation type="submission" date="2023-04" db="EMBL/GenBank/DDBJ databases">
        <title>Draft Genome sequencing of Naganishia species isolated from polar environments using Oxford Nanopore Technology.</title>
        <authorList>
            <person name="Leo P."/>
            <person name="Venkateswaran K."/>
        </authorList>
    </citation>
    <scope>NUCLEOTIDE SEQUENCE</scope>
    <source>
        <strain evidence="1">MNA-CCFEE 5262</strain>
    </source>
</reference>
<accession>A0ACC2V3R1</accession>
<dbReference type="Proteomes" id="UP001230649">
    <property type="component" value="Unassembled WGS sequence"/>
</dbReference>
<comment type="caution">
    <text evidence="1">The sequence shown here is derived from an EMBL/GenBank/DDBJ whole genome shotgun (WGS) entry which is preliminary data.</text>
</comment>
<keyword evidence="2" id="KW-1185">Reference proteome</keyword>
<proteinExistence type="predicted"/>
<evidence type="ECO:0000313" key="2">
    <source>
        <dbReference type="Proteomes" id="UP001230649"/>
    </source>
</evidence>
<evidence type="ECO:0000313" key="1">
    <source>
        <dbReference type="EMBL" id="KAJ9093829.1"/>
    </source>
</evidence>